<keyword evidence="5" id="KW-0131">Cell cycle</keyword>
<dbReference type="Pfam" id="PF02234">
    <property type="entry name" value="CDI"/>
    <property type="match status" value="1"/>
</dbReference>
<dbReference type="AlphaFoldDB" id="A0A1I7XDX7"/>
<dbReference type="Proteomes" id="UP000095283">
    <property type="component" value="Unplaced"/>
</dbReference>
<dbReference type="WBParaSite" id="Hba_15545">
    <property type="protein sequence ID" value="Hba_15545"/>
    <property type="gene ID" value="Hba_15545"/>
</dbReference>
<comment type="similarity">
    <text evidence="2">Belongs to the CDI family.</text>
</comment>
<proteinExistence type="inferred from homology"/>
<keyword evidence="3" id="KW-0649">Protein kinase inhibitor</keyword>
<sequence length="166" mass="18922">MSGSVPLRRGPSRARRCLFGRPDPIKVDQWLGEELDKLNIESKAKWNYDFVKDKPVEGDVIYEAIKADEVPSVYRARTVVKQKSHIAELDPNVPSGSSWKEKESDPSYSPPVLRSCSKLLNSSPNKTYGNKVLKQAKLTSKFEAYIFVNYLFIIETKLINRIYILA</sequence>
<evidence type="ECO:0000256" key="6">
    <source>
        <dbReference type="SAM" id="MobiDB-lite"/>
    </source>
</evidence>
<dbReference type="GO" id="GO:0005634">
    <property type="term" value="C:nucleus"/>
    <property type="evidence" value="ECO:0007669"/>
    <property type="project" value="UniProtKB-SubCell"/>
</dbReference>
<evidence type="ECO:0000259" key="7">
    <source>
        <dbReference type="Pfam" id="PF02234"/>
    </source>
</evidence>
<keyword evidence="8" id="KW-1185">Reference proteome</keyword>
<evidence type="ECO:0000313" key="8">
    <source>
        <dbReference type="Proteomes" id="UP000095283"/>
    </source>
</evidence>
<evidence type="ECO:0000256" key="4">
    <source>
        <dbReference type="ARBA" id="ARBA00023242"/>
    </source>
</evidence>
<organism evidence="8 9">
    <name type="scientific">Heterorhabditis bacteriophora</name>
    <name type="common">Entomopathogenic nematode worm</name>
    <dbReference type="NCBI Taxonomy" id="37862"/>
    <lineage>
        <taxon>Eukaryota</taxon>
        <taxon>Metazoa</taxon>
        <taxon>Ecdysozoa</taxon>
        <taxon>Nematoda</taxon>
        <taxon>Chromadorea</taxon>
        <taxon>Rhabditida</taxon>
        <taxon>Rhabditina</taxon>
        <taxon>Rhabditomorpha</taxon>
        <taxon>Strongyloidea</taxon>
        <taxon>Heterorhabditidae</taxon>
        <taxon>Heterorhabditis</taxon>
    </lineage>
</organism>
<name>A0A1I7XDX7_HETBA</name>
<reference evidence="9" key="1">
    <citation type="submission" date="2016-11" db="UniProtKB">
        <authorList>
            <consortium name="WormBaseParasite"/>
        </authorList>
    </citation>
    <scope>IDENTIFICATION</scope>
</reference>
<dbReference type="GO" id="GO:0051726">
    <property type="term" value="P:regulation of cell cycle"/>
    <property type="evidence" value="ECO:0007669"/>
    <property type="project" value="InterPro"/>
</dbReference>
<dbReference type="InterPro" id="IPR003175">
    <property type="entry name" value="CDI_dom"/>
</dbReference>
<dbReference type="PANTHER" id="PTHR10265">
    <property type="entry name" value="CYCLIN-DEPENDENT KINASE INHIBITOR 1"/>
    <property type="match status" value="1"/>
</dbReference>
<feature type="domain" description="Cyclin-dependent kinase inhibitor" evidence="7">
    <location>
        <begin position="17"/>
        <end position="64"/>
    </location>
</feature>
<comment type="subcellular location">
    <subcellularLocation>
        <location evidence="1">Nucleus</location>
    </subcellularLocation>
</comment>
<evidence type="ECO:0000256" key="2">
    <source>
        <dbReference type="ARBA" id="ARBA00006726"/>
    </source>
</evidence>
<evidence type="ECO:0000256" key="1">
    <source>
        <dbReference type="ARBA" id="ARBA00004123"/>
    </source>
</evidence>
<evidence type="ECO:0000313" key="9">
    <source>
        <dbReference type="WBParaSite" id="Hba_15545"/>
    </source>
</evidence>
<evidence type="ECO:0000256" key="5">
    <source>
        <dbReference type="ARBA" id="ARBA00023306"/>
    </source>
</evidence>
<dbReference type="GO" id="GO:0004861">
    <property type="term" value="F:cyclin-dependent protein serine/threonine kinase inhibitor activity"/>
    <property type="evidence" value="ECO:0007669"/>
    <property type="project" value="InterPro"/>
</dbReference>
<dbReference type="Gene3D" id="4.10.365.10">
    <property type="entry name" value="p27"/>
    <property type="match status" value="1"/>
</dbReference>
<dbReference type="PANTHER" id="PTHR10265:SF45">
    <property type="entry name" value="DACAPO"/>
    <property type="match status" value="1"/>
</dbReference>
<protein>
    <submittedName>
        <fullName evidence="9">CDI domain-containing protein</fullName>
    </submittedName>
</protein>
<dbReference type="InterPro" id="IPR044898">
    <property type="entry name" value="CDI_dom_sf"/>
</dbReference>
<feature type="region of interest" description="Disordered" evidence="6">
    <location>
        <begin position="90"/>
        <end position="109"/>
    </location>
</feature>
<keyword evidence="4" id="KW-0539">Nucleus</keyword>
<accession>A0A1I7XDX7</accession>
<evidence type="ECO:0000256" key="3">
    <source>
        <dbReference type="ARBA" id="ARBA00023013"/>
    </source>
</evidence>